<dbReference type="AlphaFoldDB" id="A0A1S1LGN7"/>
<comment type="caution">
    <text evidence="1">The sequence shown here is derived from an EMBL/GenBank/DDBJ whole genome shotgun (WGS) entry which is preliminary data.</text>
</comment>
<dbReference type="EMBL" id="MLIQ01000042">
    <property type="protein sequence ID" value="OHU47315.1"/>
    <property type="molecule type" value="Genomic_DNA"/>
</dbReference>
<organism evidence="1 2">
    <name type="scientific">Mycobacteroides chelonae</name>
    <name type="common">Mycobacterium chelonae</name>
    <dbReference type="NCBI Taxonomy" id="1774"/>
    <lineage>
        <taxon>Bacteria</taxon>
        <taxon>Bacillati</taxon>
        <taxon>Actinomycetota</taxon>
        <taxon>Actinomycetes</taxon>
        <taxon>Mycobacteriales</taxon>
        <taxon>Mycobacteriaceae</taxon>
        <taxon>Mycobacteroides</taxon>
    </lineage>
</organism>
<name>A0A1S1LGN7_MYCCH</name>
<reference evidence="1 2" key="1">
    <citation type="submission" date="2016-10" db="EMBL/GenBank/DDBJ databases">
        <title>Evaluation of Human, Veterinary and Environmental Mycobacterium chelonae Isolates by Core Genome Phylogenomic Analysis, Targeted Gene Comparison, and Anti-microbial Susceptibility Patterns: A Tale of Mistaken Identities.</title>
        <authorList>
            <person name="Fogelson S.B."/>
            <person name="Camus A.C."/>
            <person name="Lorenz W."/>
            <person name="Vasireddy R."/>
            <person name="Vasireddy S."/>
            <person name="Smith T."/>
            <person name="Brown-Elliott B.A."/>
            <person name="Wallace R.J.Jr."/>
            <person name="Hasan N.A."/>
            <person name="Reischl U."/>
            <person name="Sanchez S."/>
        </authorList>
    </citation>
    <scope>NUCLEOTIDE SEQUENCE [LARGE SCALE GENOMIC DNA]</scope>
    <source>
        <strain evidence="1 2">15515</strain>
    </source>
</reference>
<dbReference type="Proteomes" id="UP000180043">
    <property type="component" value="Unassembled WGS sequence"/>
</dbReference>
<evidence type="ECO:0000313" key="2">
    <source>
        <dbReference type="Proteomes" id="UP000180043"/>
    </source>
</evidence>
<proteinExistence type="predicted"/>
<accession>A0A1S1LGN7</accession>
<protein>
    <submittedName>
        <fullName evidence="1">Uncharacterized protein</fullName>
    </submittedName>
</protein>
<sequence>MQMTVHRMALVDVFDATGAFVGQRSECSCGDHTSRVGNDVSRATDNAAHIQLAAMRGETVL</sequence>
<evidence type="ECO:0000313" key="1">
    <source>
        <dbReference type="EMBL" id="OHU47315.1"/>
    </source>
</evidence>
<gene>
    <name evidence="1" type="ORF">BKG82_27065</name>
</gene>